<dbReference type="RefSeq" id="WP_188679927.1">
    <property type="nucleotide sequence ID" value="NZ_BMGP01000006.1"/>
</dbReference>
<evidence type="ECO:0000256" key="2">
    <source>
        <dbReference type="ARBA" id="ARBA00022692"/>
    </source>
</evidence>
<keyword evidence="7" id="KW-1185">Reference proteome</keyword>
<dbReference type="AlphaFoldDB" id="A0A917EZ66"/>
<evidence type="ECO:0000313" key="7">
    <source>
        <dbReference type="Proteomes" id="UP000598775"/>
    </source>
</evidence>
<dbReference type="EMBL" id="BMGP01000006">
    <property type="protein sequence ID" value="GGF36129.1"/>
    <property type="molecule type" value="Genomic_DNA"/>
</dbReference>
<keyword evidence="2 5" id="KW-0812">Transmembrane</keyword>
<feature type="transmembrane region" description="Helical" evidence="5">
    <location>
        <begin position="70"/>
        <end position="91"/>
    </location>
</feature>
<comment type="caution">
    <text evidence="6">The sequence shown here is derived from an EMBL/GenBank/DDBJ whole genome shotgun (WGS) entry which is preliminary data.</text>
</comment>
<sequence length="126" mass="12901">MNIALWIVAGLMAAGFLFAGANKLLTSYEKLAQTPGAGWANDFSPAFVKLLGAFEVLGAVGLILPGVLNIVPVLVPIAAVGLGVIQVGAAITELRRGEAAHAVINLVYIAAAVFVAWGRFSGVPFG</sequence>
<evidence type="ECO:0000256" key="1">
    <source>
        <dbReference type="ARBA" id="ARBA00004141"/>
    </source>
</evidence>
<dbReference type="Proteomes" id="UP000598775">
    <property type="component" value="Unassembled WGS sequence"/>
</dbReference>
<evidence type="ECO:0000256" key="5">
    <source>
        <dbReference type="SAM" id="Phobius"/>
    </source>
</evidence>
<keyword evidence="3 5" id="KW-1133">Transmembrane helix</keyword>
<comment type="subcellular location">
    <subcellularLocation>
        <location evidence="1">Membrane</location>
        <topology evidence="1">Multi-pass membrane protein</topology>
    </subcellularLocation>
</comment>
<feature type="transmembrane region" description="Helical" evidence="5">
    <location>
        <begin position="46"/>
        <end position="64"/>
    </location>
</feature>
<organism evidence="6 7">
    <name type="scientific">Subtercola lobariae</name>
    <dbReference type="NCBI Taxonomy" id="1588641"/>
    <lineage>
        <taxon>Bacteria</taxon>
        <taxon>Bacillati</taxon>
        <taxon>Actinomycetota</taxon>
        <taxon>Actinomycetes</taxon>
        <taxon>Micrococcales</taxon>
        <taxon>Microbacteriaceae</taxon>
        <taxon>Subtercola</taxon>
    </lineage>
</organism>
<evidence type="ECO:0008006" key="8">
    <source>
        <dbReference type="Google" id="ProtNLM"/>
    </source>
</evidence>
<name>A0A917EZ66_9MICO</name>
<evidence type="ECO:0000256" key="4">
    <source>
        <dbReference type="ARBA" id="ARBA00023136"/>
    </source>
</evidence>
<proteinExistence type="predicted"/>
<feature type="transmembrane region" description="Helical" evidence="5">
    <location>
        <begin position="103"/>
        <end position="120"/>
    </location>
</feature>
<protein>
    <recommendedName>
        <fullName evidence="8">DoxX family protein</fullName>
    </recommendedName>
</protein>
<evidence type="ECO:0000256" key="3">
    <source>
        <dbReference type="ARBA" id="ARBA00022989"/>
    </source>
</evidence>
<reference evidence="6 7" key="1">
    <citation type="journal article" date="2014" name="Int. J. Syst. Evol. Microbiol.">
        <title>Complete genome sequence of Corynebacterium casei LMG S-19264T (=DSM 44701T), isolated from a smear-ripened cheese.</title>
        <authorList>
            <consortium name="US DOE Joint Genome Institute (JGI-PGF)"/>
            <person name="Walter F."/>
            <person name="Albersmeier A."/>
            <person name="Kalinowski J."/>
            <person name="Ruckert C."/>
        </authorList>
    </citation>
    <scope>NUCLEOTIDE SEQUENCE [LARGE SCALE GENOMIC DNA]</scope>
    <source>
        <strain evidence="6 7">CGMCC 1.12976</strain>
    </source>
</reference>
<gene>
    <name evidence="6" type="ORF">GCM10011399_31320</name>
</gene>
<accession>A0A917EZ66</accession>
<evidence type="ECO:0000313" key="6">
    <source>
        <dbReference type="EMBL" id="GGF36129.1"/>
    </source>
</evidence>
<dbReference type="GO" id="GO:0016020">
    <property type="term" value="C:membrane"/>
    <property type="evidence" value="ECO:0007669"/>
    <property type="project" value="UniProtKB-SubCell"/>
</dbReference>
<dbReference type="InterPro" id="IPR032808">
    <property type="entry name" value="DoxX"/>
</dbReference>
<feature type="transmembrane region" description="Helical" evidence="5">
    <location>
        <begin position="6"/>
        <end position="25"/>
    </location>
</feature>
<dbReference type="Pfam" id="PF13564">
    <property type="entry name" value="DoxX_2"/>
    <property type="match status" value="1"/>
</dbReference>
<keyword evidence="4 5" id="KW-0472">Membrane</keyword>